<sequence>MTFLKKTLRCTNTMEILLKCVLTGLLATCLSVSAAPEPSRLLAPTLNFAQTKSALQPPVVAPDGPVKPAVDVVPIYLYARENSLDGDYNFRYETGNGIFAEERGVMLNKGTEDEANSVVGSYRYVSPEGVPIEVTYTAGVDGFRAYGAHLPVSPPAATNLPKSLSYKNVAPSAFAQSSQLRALDETDSSVAVSTGTSQAASVAEYQTTPEVPAVVYWPTPEAPAPHKFTSEEPATNQPTSKPSVVYQPTPEAANSNQVQFAATGQMAVAGVDEIDGVASAVAAQGQTQQVLYVGGSDGGLESTEKPLLQDPVRVEQPQQLQDSFVRPEYYQGDLSAAVPAVQPQALPVEKIESALPPVLQAQSAVVPARPKVAPVLQRVMYQPQPQPQLPQQKLFGAGPAQAVDRQQPYSQTYRQFSIEPQQMWYVSPYQQQGRHLQTGPVKRTLEPLKYN</sequence>
<keyword evidence="6" id="KW-1185">Reference proteome</keyword>
<dbReference type="Pfam" id="PF00379">
    <property type="entry name" value="Chitin_bind_4"/>
    <property type="match status" value="1"/>
</dbReference>
<keyword evidence="1 2" id="KW-0193">Cuticle</keyword>
<evidence type="ECO:0000256" key="3">
    <source>
        <dbReference type="SAM" id="MobiDB-lite"/>
    </source>
</evidence>
<dbReference type="GO" id="GO:0008010">
    <property type="term" value="F:structural constituent of chitin-based larval cuticle"/>
    <property type="evidence" value="ECO:0007669"/>
    <property type="project" value="TreeGrafter"/>
</dbReference>
<evidence type="ECO:0000313" key="6">
    <source>
        <dbReference type="Proteomes" id="UP000325440"/>
    </source>
</evidence>
<gene>
    <name evidence="5" type="ORF">CINCED_3A001033</name>
</gene>
<dbReference type="PROSITE" id="PS00233">
    <property type="entry name" value="CHIT_BIND_RR_1"/>
    <property type="match status" value="1"/>
</dbReference>
<organism evidence="5 6">
    <name type="scientific">Cinara cedri</name>
    <dbReference type="NCBI Taxonomy" id="506608"/>
    <lineage>
        <taxon>Eukaryota</taxon>
        <taxon>Metazoa</taxon>
        <taxon>Ecdysozoa</taxon>
        <taxon>Arthropoda</taxon>
        <taxon>Hexapoda</taxon>
        <taxon>Insecta</taxon>
        <taxon>Pterygota</taxon>
        <taxon>Neoptera</taxon>
        <taxon>Paraneoptera</taxon>
        <taxon>Hemiptera</taxon>
        <taxon>Sternorrhyncha</taxon>
        <taxon>Aphidomorpha</taxon>
        <taxon>Aphidoidea</taxon>
        <taxon>Aphididae</taxon>
        <taxon>Lachninae</taxon>
        <taxon>Cinara</taxon>
    </lineage>
</organism>
<feature type="chain" id="PRO_5022963740" evidence="4">
    <location>
        <begin position="35"/>
        <end position="451"/>
    </location>
</feature>
<dbReference type="PROSITE" id="PS51155">
    <property type="entry name" value="CHIT_BIND_RR_2"/>
    <property type="match status" value="1"/>
</dbReference>
<name>A0A5E4NNV5_9HEMI</name>
<proteinExistence type="predicted"/>
<dbReference type="GO" id="GO:0062129">
    <property type="term" value="C:chitin-based extracellular matrix"/>
    <property type="evidence" value="ECO:0007669"/>
    <property type="project" value="TreeGrafter"/>
</dbReference>
<keyword evidence="4" id="KW-0732">Signal</keyword>
<feature type="compositionally biased region" description="Polar residues" evidence="3">
    <location>
        <begin position="232"/>
        <end position="242"/>
    </location>
</feature>
<evidence type="ECO:0000313" key="5">
    <source>
        <dbReference type="EMBL" id="VVC44942.1"/>
    </source>
</evidence>
<dbReference type="PANTHER" id="PTHR10380">
    <property type="entry name" value="CUTICLE PROTEIN"/>
    <property type="match status" value="1"/>
</dbReference>
<dbReference type="EMBL" id="CABPRJ010002391">
    <property type="protein sequence ID" value="VVC44942.1"/>
    <property type="molecule type" value="Genomic_DNA"/>
</dbReference>
<accession>A0A5E4NNV5</accession>
<protein>
    <submittedName>
        <fullName evidence="5">Insect cuticle protein,Chitin-binding type R&amp;R consensus</fullName>
    </submittedName>
</protein>
<feature type="signal peptide" evidence="4">
    <location>
        <begin position="1"/>
        <end position="34"/>
    </location>
</feature>
<reference evidence="5 6" key="1">
    <citation type="submission" date="2019-08" db="EMBL/GenBank/DDBJ databases">
        <authorList>
            <person name="Alioto T."/>
            <person name="Alioto T."/>
            <person name="Gomez Garrido J."/>
        </authorList>
    </citation>
    <scope>NUCLEOTIDE SEQUENCE [LARGE SCALE GENOMIC DNA]</scope>
</reference>
<dbReference type="InterPro" id="IPR050468">
    <property type="entry name" value="Cuticle_Struct_Prot"/>
</dbReference>
<dbReference type="InterPro" id="IPR000618">
    <property type="entry name" value="Insect_cuticle"/>
</dbReference>
<dbReference type="InterPro" id="IPR031311">
    <property type="entry name" value="CHIT_BIND_RR_consensus"/>
</dbReference>
<feature type="region of interest" description="Disordered" evidence="3">
    <location>
        <begin position="222"/>
        <end position="245"/>
    </location>
</feature>
<evidence type="ECO:0000256" key="4">
    <source>
        <dbReference type="SAM" id="SignalP"/>
    </source>
</evidence>
<dbReference type="Proteomes" id="UP000325440">
    <property type="component" value="Unassembled WGS sequence"/>
</dbReference>
<dbReference type="AlphaFoldDB" id="A0A5E4NNV5"/>
<dbReference type="OrthoDB" id="6379191at2759"/>
<dbReference type="PANTHER" id="PTHR10380:SF173">
    <property type="entry name" value="CUTICULAR PROTEIN 47EF, ISOFORM C-RELATED"/>
    <property type="match status" value="1"/>
</dbReference>
<evidence type="ECO:0000256" key="1">
    <source>
        <dbReference type="ARBA" id="ARBA00022460"/>
    </source>
</evidence>
<evidence type="ECO:0000256" key="2">
    <source>
        <dbReference type="PROSITE-ProRule" id="PRU00497"/>
    </source>
</evidence>